<keyword evidence="2" id="KW-0479">Metal-binding</keyword>
<dbReference type="Pfam" id="PF04937">
    <property type="entry name" value="DUF659"/>
    <property type="match status" value="1"/>
</dbReference>
<dbReference type="PANTHER" id="PTHR32166">
    <property type="entry name" value="OSJNBA0013A04.12 PROTEIN"/>
    <property type="match status" value="1"/>
</dbReference>
<protein>
    <recommendedName>
        <fullName evidence="9">BED-type domain-containing protein</fullName>
    </recommendedName>
</protein>
<accession>A0A9Q0KJ25</accession>
<dbReference type="SUPFAM" id="SSF53098">
    <property type="entry name" value="Ribonuclease H-like"/>
    <property type="match status" value="1"/>
</dbReference>
<dbReference type="InterPro" id="IPR012337">
    <property type="entry name" value="RNaseH-like_sf"/>
</dbReference>
<evidence type="ECO:0000256" key="5">
    <source>
        <dbReference type="ARBA" id="ARBA00023125"/>
    </source>
</evidence>
<dbReference type="InterPro" id="IPR008906">
    <property type="entry name" value="HATC_C_dom"/>
</dbReference>
<keyword evidence="6" id="KW-0539">Nucleus</keyword>
<evidence type="ECO:0000256" key="7">
    <source>
        <dbReference type="PROSITE-ProRule" id="PRU00027"/>
    </source>
</evidence>
<name>A0A9Q0KJ25_9MAGN</name>
<evidence type="ECO:0000256" key="3">
    <source>
        <dbReference type="ARBA" id="ARBA00022771"/>
    </source>
</evidence>
<evidence type="ECO:0000313" key="10">
    <source>
        <dbReference type="EMBL" id="KAJ4971497.1"/>
    </source>
</evidence>
<feature type="region of interest" description="Disordered" evidence="8">
    <location>
        <begin position="111"/>
        <end position="145"/>
    </location>
</feature>
<dbReference type="Pfam" id="PF02892">
    <property type="entry name" value="zf-BED"/>
    <property type="match status" value="1"/>
</dbReference>
<dbReference type="Pfam" id="PF05699">
    <property type="entry name" value="Dimer_Tnp_hAT"/>
    <property type="match status" value="1"/>
</dbReference>
<feature type="region of interest" description="Disordered" evidence="8">
    <location>
        <begin position="312"/>
        <end position="338"/>
    </location>
</feature>
<feature type="domain" description="BED-type" evidence="9">
    <location>
        <begin position="199"/>
        <end position="256"/>
    </location>
</feature>
<dbReference type="InterPro" id="IPR003656">
    <property type="entry name" value="Znf_BED"/>
</dbReference>
<dbReference type="InterPro" id="IPR007021">
    <property type="entry name" value="DUF659"/>
</dbReference>
<evidence type="ECO:0000313" key="11">
    <source>
        <dbReference type="Proteomes" id="UP001141806"/>
    </source>
</evidence>
<evidence type="ECO:0000256" key="2">
    <source>
        <dbReference type="ARBA" id="ARBA00022723"/>
    </source>
</evidence>
<evidence type="ECO:0000259" key="9">
    <source>
        <dbReference type="PROSITE" id="PS50808"/>
    </source>
</evidence>
<gene>
    <name evidence="10" type="ORF">NE237_004596</name>
</gene>
<proteinExistence type="predicted"/>
<evidence type="ECO:0000256" key="6">
    <source>
        <dbReference type="ARBA" id="ARBA00023242"/>
    </source>
</evidence>
<comment type="subcellular location">
    <subcellularLocation>
        <location evidence="1">Nucleus</location>
    </subcellularLocation>
</comment>
<sequence length="934" mass="104323">MIVDLVTGIDYSYGIYYCSDQGIGVSGSHICTGRGQLRMPRARDIGWQHGKMVGGHRHHVQCNYCHRAMIGGVTRFKKHLAGRRGEIRGCEAVPKEVRDLIRKHLGAGEIQKSSQKKKMKIDGGVLNVQSSEDKDTQSDESDQETAAARLESLRSLHEAEEACQSVKNEHQQLMVGTREFFDAFSTVQLKEEQGLAPPRATDLGWAHGMMVNGDRQKIKCRYCHKVILGGGISRLKQHLAGERGNIAPCEKVPDDVKAQMQQHLGFKVLERLKKQKELETIKNPLASFIQGKEEGNSDEMQKSPMASPLAICAQGSSDRGKGKEGDEGTSSRRKRHKKQIVLAVPAVARLPMHQNFASQESRDRADMAVAKFMYDAGIPFSAANSIYFQQMADAIAAVGPGYKMPSYHSLRGNLLNRSVQEVGELCQELKKSWEVTGCTVMADRWLDRTGHTVINFFIYCPKGTMFLKSIDASDITNSSEALLGLFDNIVQDVGPKNIVQFVTDTTPNFKAAGKMLMDKYKTFLWSACAVHCIDLMLEELGKIVEVKEALLKAKRVSQFIYNHAWVLNLMRKKTGGKDIVKPAITRFATNFFALQSIASFKDPLHQMFTSSTWMQSAFSKQRAGLEVTEIVVDPGFWSVCANILKVTKPLLAVLYLADSEERPSMGYIYDAMEKAKKAIIVAFNNKESDYFPYLKVIDRIWEEELHSPLHAAAYYLNPSIFYNPSFSTNKVIQKGLLDCIETLEPNLTAQDMITRQITSYEDAVGDFSRPVAVRGRESLAPATWWSLYAADCPDLQRFAVKILSQTCCGTHGGRNWRIFEHIHSKKKNRLEQERLNDLVFVHYNLQLQDRQSALSKATVSCAYDPLCLEAMDDDAGEWVEDPGVLEGEELSWMDVAVPSDALLSSKARNGTDDNDGLDGGDSDDSKSNYGSEDL</sequence>
<dbReference type="Proteomes" id="UP001141806">
    <property type="component" value="Unassembled WGS sequence"/>
</dbReference>
<feature type="compositionally biased region" description="Acidic residues" evidence="8">
    <location>
        <begin position="912"/>
        <end position="922"/>
    </location>
</feature>
<feature type="domain" description="BED-type" evidence="9">
    <location>
        <begin position="41"/>
        <end position="97"/>
    </location>
</feature>
<keyword evidence="11" id="KW-1185">Reference proteome</keyword>
<dbReference type="GO" id="GO:0046983">
    <property type="term" value="F:protein dimerization activity"/>
    <property type="evidence" value="ECO:0007669"/>
    <property type="project" value="InterPro"/>
</dbReference>
<keyword evidence="5" id="KW-0238">DNA-binding</keyword>
<dbReference type="GO" id="GO:0003677">
    <property type="term" value="F:DNA binding"/>
    <property type="evidence" value="ECO:0007669"/>
    <property type="project" value="UniProtKB-KW"/>
</dbReference>
<evidence type="ECO:0000256" key="8">
    <source>
        <dbReference type="SAM" id="MobiDB-lite"/>
    </source>
</evidence>
<feature type="compositionally biased region" description="Basic and acidic residues" evidence="8">
    <location>
        <begin position="318"/>
        <end position="330"/>
    </location>
</feature>
<dbReference type="PANTHER" id="PTHR32166:SF116">
    <property type="entry name" value="BINDING PROTEIN, PUTATIVE-RELATED"/>
    <property type="match status" value="1"/>
</dbReference>
<dbReference type="GO" id="GO:0005634">
    <property type="term" value="C:nucleus"/>
    <property type="evidence" value="ECO:0007669"/>
    <property type="project" value="UniProtKB-SubCell"/>
</dbReference>
<dbReference type="GO" id="GO:0008270">
    <property type="term" value="F:zinc ion binding"/>
    <property type="evidence" value="ECO:0007669"/>
    <property type="project" value="UniProtKB-KW"/>
</dbReference>
<feature type="region of interest" description="Disordered" evidence="8">
    <location>
        <begin position="903"/>
        <end position="934"/>
    </location>
</feature>
<reference evidence="10" key="1">
    <citation type="journal article" date="2023" name="Plant J.">
        <title>The genome of the king protea, Protea cynaroides.</title>
        <authorList>
            <person name="Chang J."/>
            <person name="Duong T.A."/>
            <person name="Schoeman C."/>
            <person name="Ma X."/>
            <person name="Roodt D."/>
            <person name="Barker N."/>
            <person name="Li Z."/>
            <person name="Van de Peer Y."/>
            <person name="Mizrachi E."/>
        </authorList>
    </citation>
    <scope>NUCLEOTIDE SEQUENCE</scope>
    <source>
        <tissue evidence="10">Young leaves</tissue>
    </source>
</reference>
<keyword evidence="4" id="KW-0862">Zinc</keyword>
<dbReference type="AlphaFoldDB" id="A0A9Q0KJ25"/>
<dbReference type="OrthoDB" id="1741262at2759"/>
<dbReference type="PROSITE" id="PS50808">
    <property type="entry name" value="ZF_BED"/>
    <property type="match status" value="2"/>
</dbReference>
<keyword evidence="3 7" id="KW-0863">Zinc-finger</keyword>
<evidence type="ECO:0000256" key="1">
    <source>
        <dbReference type="ARBA" id="ARBA00004123"/>
    </source>
</evidence>
<organism evidence="10 11">
    <name type="scientific">Protea cynaroides</name>
    <dbReference type="NCBI Taxonomy" id="273540"/>
    <lineage>
        <taxon>Eukaryota</taxon>
        <taxon>Viridiplantae</taxon>
        <taxon>Streptophyta</taxon>
        <taxon>Embryophyta</taxon>
        <taxon>Tracheophyta</taxon>
        <taxon>Spermatophyta</taxon>
        <taxon>Magnoliopsida</taxon>
        <taxon>Proteales</taxon>
        <taxon>Proteaceae</taxon>
        <taxon>Protea</taxon>
    </lineage>
</organism>
<evidence type="ECO:0000256" key="4">
    <source>
        <dbReference type="ARBA" id="ARBA00022833"/>
    </source>
</evidence>
<dbReference type="EMBL" id="JAMYWD010000005">
    <property type="protein sequence ID" value="KAJ4971497.1"/>
    <property type="molecule type" value="Genomic_DNA"/>
</dbReference>
<comment type="caution">
    <text evidence="10">The sequence shown here is derived from an EMBL/GenBank/DDBJ whole genome shotgun (WGS) entry which is preliminary data.</text>
</comment>